<evidence type="ECO:0000256" key="1">
    <source>
        <dbReference type="SAM" id="MobiDB-lite"/>
    </source>
</evidence>
<dbReference type="AlphaFoldDB" id="A0A2P5IBZ0"/>
<evidence type="ECO:0000313" key="3">
    <source>
        <dbReference type="Proteomes" id="UP000094444"/>
    </source>
</evidence>
<protein>
    <submittedName>
        <fullName evidence="2">Uncharacterized protein</fullName>
    </submittedName>
</protein>
<comment type="caution">
    <text evidence="2">The sequence shown here is derived from an EMBL/GenBank/DDBJ whole genome shotgun (WGS) entry which is preliminary data.</text>
</comment>
<dbReference type="InParanoid" id="A0A2P5IBZ0"/>
<dbReference type="EMBL" id="MAVT02000077">
    <property type="protein sequence ID" value="POS79988.1"/>
    <property type="molecule type" value="Genomic_DNA"/>
</dbReference>
<organism evidence="2 3">
    <name type="scientific">Diaporthe helianthi</name>
    <dbReference type="NCBI Taxonomy" id="158607"/>
    <lineage>
        <taxon>Eukaryota</taxon>
        <taxon>Fungi</taxon>
        <taxon>Dikarya</taxon>
        <taxon>Ascomycota</taxon>
        <taxon>Pezizomycotina</taxon>
        <taxon>Sordariomycetes</taxon>
        <taxon>Sordariomycetidae</taxon>
        <taxon>Diaporthales</taxon>
        <taxon>Diaporthaceae</taxon>
        <taxon>Diaporthe</taxon>
    </lineage>
</organism>
<feature type="compositionally biased region" description="Polar residues" evidence="1">
    <location>
        <begin position="67"/>
        <end position="78"/>
    </location>
</feature>
<feature type="region of interest" description="Disordered" evidence="1">
    <location>
        <begin position="67"/>
        <end position="87"/>
    </location>
</feature>
<feature type="region of interest" description="Disordered" evidence="1">
    <location>
        <begin position="1"/>
        <end position="51"/>
    </location>
</feature>
<accession>A0A2P5IBZ0</accession>
<sequence length="445" mass="49394">MTAAVESSQPQLPSYNEALQWGYTPPPRITWAPPREESPSPRPRIARPRTSAVRPFSMSNIDESALNVDSNRPLTSSGRGRRSFSPIGVDNLNILRDALRGPSRNMSTPTTTTDNVDGPLSPTSQTSPIRPSTAEPVSSSTTSSNDLLTVPSRSLPYDFSEPRSPAYSPTQEELIPEPIPLHPRPPIPPGYSRHDPTAATYLLHSPLIYSSSGSSPQTPTWQLDARPSRAGRPYQLRIRQLDHLESRTLAFSRDDPHRNSGRLLRYDEEHTLYLLQVMQLMGGFGVPGLGGFGPSWRVEMHRDPNHDGSGTTRGFIRFEGGGFLGMGKGFMRKSACKFWYMTRKSDREREALGESKLSARYGYQPEFEWNRRLMFSVEKRRGALGLGGRSKGYEWKDGKGRVVAVESAEGRLDLSRVAASMSPHSRESLLACWVGKCWAAGALEL</sequence>
<dbReference type="OrthoDB" id="4820872at2759"/>
<proteinExistence type="predicted"/>
<dbReference type="Proteomes" id="UP000094444">
    <property type="component" value="Unassembled WGS sequence"/>
</dbReference>
<reference evidence="2" key="1">
    <citation type="submission" date="2017-09" db="EMBL/GenBank/DDBJ databases">
        <title>Polyketide synthases of a Diaporthe helianthi virulent isolate.</title>
        <authorList>
            <person name="Baroncelli R."/>
        </authorList>
    </citation>
    <scope>NUCLEOTIDE SEQUENCE [LARGE SCALE GENOMIC DNA]</scope>
    <source>
        <strain evidence="2">7/96</strain>
    </source>
</reference>
<gene>
    <name evidence="2" type="ORF">DHEL01_v201630</name>
</gene>
<feature type="compositionally biased region" description="Polar residues" evidence="1">
    <location>
        <begin position="1"/>
        <end position="14"/>
    </location>
</feature>
<evidence type="ECO:0000313" key="2">
    <source>
        <dbReference type="EMBL" id="POS79988.1"/>
    </source>
</evidence>
<name>A0A2P5IBZ0_DIAHE</name>
<keyword evidence="3" id="KW-1185">Reference proteome</keyword>
<feature type="compositionally biased region" description="Polar residues" evidence="1">
    <location>
        <begin position="104"/>
        <end position="130"/>
    </location>
</feature>
<feature type="region of interest" description="Disordered" evidence="1">
    <location>
        <begin position="99"/>
        <end position="171"/>
    </location>
</feature>